<accession>A0AAW9HE28</accession>
<evidence type="ECO:0000313" key="4">
    <source>
        <dbReference type="Proteomes" id="UP001288320"/>
    </source>
</evidence>
<keyword evidence="3" id="KW-1185">Reference proteome</keyword>
<evidence type="ECO:0000313" key="1">
    <source>
        <dbReference type="EMBL" id="MDY5140923.1"/>
    </source>
</evidence>
<gene>
    <name evidence="1" type="ORF">R6G74_06320</name>
    <name evidence="2" type="ORF">R6P33_02050</name>
</gene>
<organism evidence="1 4">
    <name type="scientific">Actinotignum timonense</name>
    <dbReference type="NCBI Taxonomy" id="1870995"/>
    <lineage>
        <taxon>Bacteria</taxon>
        <taxon>Bacillati</taxon>
        <taxon>Actinomycetota</taxon>
        <taxon>Actinomycetes</taxon>
        <taxon>Actinomycetales</taxon>
        <taxon>Actinomycetaceae</taxon>
        <taxon>Actinotignum</taxon>
    </lineage>
</organism>
<dbReference type="Proteomes" id="UP001288320">
    <property type="component" value="Unassembled WGS sequence"/>
</dbReference>
<comment type="caution">
    <text evidence="1">The sequence shown here is derived from an EMBL/GenBank/DDBJ whole genome shotgun (WGS) entry which is preliminary data.</text>
</comment>
<sequence length="113" mass="12577">MAKTANVYVRIDPELKERAEHILSLLGISPSTLITLLYKQVILHRGIPFEVKLPYARPVDISSLTKEELIAELDKGLRSIESGATRPADEVFKSLSLEFGEWDSAIGTETQPL</sequence>
<name>A0AAW9HE28_9ACTO</name>
<evidence type="ECO:0000313" key="2">
    <source>
        <dbReference type="EMBL" id="MDY5145807.1"/>
    </source>
</evidence>
<dbReference type="InterPro" id="IPR013321">
    <property type="entry name" value="Arc_rbn_hlx_hlx"/>
</dbReference>
<dbReference type="Gene3D" id="1.10.1220.10">
    <property type="entry name" value="Met repressor-like"/>
    <property type="match status" value="1"/>
</dbReference>
<dbReference type="NCBIfam" id="TIGR02384">
    <property type="entry name" value="RelB_DinJ"/>
    <property type="match status" value="1"/>
</dbReference>
<evidence type="ECO:0000313" key="3">
    <source>
        <dbReference type="Proteomes" id="UP001284901"/>
    </source>
</evidence>
<dbReference type="Proteomes" id="UP001284901">
    <property type="component" value="Unassembled WGS sequence"/>
</dbReference>
<dbReference type="RefSeq" id="WP_087069983.1">
    <property type="nucleotide sequence ID" value="NZ_CAUPFC010000022.1"/>
</dbReference>
<dbReference type="InterPro" id="IPR007337">
    <property type="entry name" value="RelB/DinJ"/>
</dbReference>
<dbReference type="AlphaFoldDB" id="A0AAW9HE28"/>
<dbReference type="EMBL" id="JAWNFV010000012">
    <property type="protein sequence ID" value="MDY5140923.1"/>
    <property type="molecule type" value="Genomic_DNA"/>
</dbReference>
<protein>
    <submittedName>
        <fullName evidence="1">Type II toxin-antitoxin system RelB/DinJ family antitoxin</fullName>
    </submittedName>
</protein>
<dbReference type="EMBL" id="JAWNFY010000004">
    <property type="protein sequence ID" value="MDY5145807.1"/>
    <property type="molecule type" value="Genomic_DNA"/>
</dbReference>
<dbReference type="Pfam" id="PF04221">
    <property type="entry name" value="RelB"/>
    <property type="match status" value="1"/>
</dbReference>
<reference evidence="1 3" key="1">
    <citation type="submission" date="2023-10" db="EMBL/GenBank/DDBJ databases">
        <title>Whole Genome based description of the genera Actinobaculum and Actinotignum reveals a complex phylogenetic relationship within the species included in the genus Actinotignum.</title>
        <authorList>
            <person name="Jensen C.S."/>
            <person name="Dargis R."/>
            <person name="Kemp M."/>
            <person name="Christensen J.J."/>
        </authorList>
    </citation>
    <scope>NUCLEOTIDE SEQUENCE</scope>
    <source>
        <strain evidence="2 3">SLA_B089</strain>
        <strain evidence="1">SLA_B245</strain>
    </source>
</reference>
<proteinExistence type="predicted"/>
<dbReference type="GeneID" id="92813488"/>
<dbReference type="GO" id="GO:0006355">
    <property type="term" value="P:regulation of DNA-templated transcription"/>
    <property type="evidence" value="ECO:0007669"/>
    <property type="project" value="InterPro"/>
</dbReference>